<comment type="caution">
    <text evidence="2">The sequence shown here is derived from an EMBL/GenBank/DDBJ whole genome shotgun (WGS) entry which is preliminary data.</text>
</comment>
<reference evidence="2 3" key="1">
    <citation type="submission" date="2024-09" db="EMBL/GenBank/DDBJ databases">
        <title>Chromosome-scale assembly of Riccia fluitans.</title>
        <authorList>
            <person name="Paukszto L."/>
            <person name="Sawicki J."/>
            <person name="Karawczyk K."/>
            <person name="Piernik-Szablinska J."/>
            <person name="Szczecinska M."/>
            <person name="Mazdziarz M."/>
        </authorList>
    </citation>
    <scope>NUCLEOTIDE SEQUENCE [LARGE SCALE GENOMIC DNA]</scope>
    <source>
        <strain evidence="2">Rf_01</strain>
        <tissue evidence="2">Aerial parts of the thallus</tissue>
    </source>
</reference>
<dbReference type="Proteomes" id="UP001605036">
    <property type="component" value="Unassembled WGS sequence"/>
</dbReference>
<feature type="region of interest" description="Disordered" evidence="1">
    <location>
        <begin position="33"/>
        <end position="90"/>
    </location>
</feature>
<evidence type="ECO:0000256" key="1">
    <source>
        <dbReference type="SAM" id="MobiDB-lite"/>
    </source>
</evidence>
<organism evidence="2 3">
    <name type="scientific">Riccia fluitans</name>
    <dbReference type="NCBI Taxonomy" id="41844"/>
    <lineage>
        <taxon>Eukaryota</taxon>
        <taxon>Viridiplantae</taxon>
        <taxon>Streptophyta</taxon>
        <taxon>Embryophyta</taxon>
        <taxon>Marchantiophyta</taxon>
        <taxon>Marchantiopsida</taxon>
        <taxon>Marchantiidae</taxon>
        <taxon>Marchantiales</taxon>
        <taxon>Ricciaceae</taxon>
        <taxon>Riccia</taxon>
    </lineage>
</organism>
<dbReference type="EMBL" id="JBHFFA010000003">
    <property type="protein sequence ID" value="KAL2635120.1"/>
    <property type="molecule type" value="Genomic_DNA"/>
</dbReference>
<sequence>MTRQVKTLRVCNEPTCLSPYLAHLYSHFHEMNNKKMEEPKKRKAREQTISDSKTKMEEEKEPKGKSPNATWIGETSRSKPFDTKMAVNLH</sequence>
<dbReference type="AlphaFoldDB" id="A0ABD1YWG5"/>
<evidence type="ECO:0000313" key="2">
    <source>
        <dbReference type="EMBL" id="KAL2635120.1"/>
    </source>
</evidence>
<protein>
    <submittedName>
        <fullName evidence="2">Uncharacterized protein</fullName>
    </submittedName>
</protein>
<gene>
    <name evidence="2" type="ORF">R1flu_006599</name>
</gene>
<evidence type="ECO:0000313" key="3">
    <source>
        <dbReference type="Proteomes" id="UP001605036"/>
    </source>
</evidence>
<accession>A0ABD1YWG5</accession>
<name>A0ABD1YWG5_9MARC</name>
<proteinExistence type="predicted"/>
<feature type="compositionally biased region" description="Basic and acidic residues" evidence="1">
    <location>
        <begin position="33"/>
        <end position="64"/>
    </location>
</feature>
<keyword evidence="3" id="KW-1185">Reference proteome</keyword>